<dbReference type="PaxDb" id="29760-VIT_09s0002g04820.t01"/>
<dbReference type="AlphaFoldDB" id="D7U0M2"/>
<dbReference type="Proteomes" id="UP000009183">
    <property type="component" value="Chromosome 9"/>
</dbReference>
<organism evidence="1 2">
    <name type="scientific">Vitis vinifera</name>
    <name type="common">Grape</name>
    <dbReference type="NCBI Taxonomy" id="29760"/>
    <lineage>
        <taxon>Eukaryota</taxon>
        <taxon>Viridiplantae</taxon>
        <taxon>Streptophyta</taxon>
        <taxon>Embryophyta</taxon>
        <taxon>Tracheophyta</taxon>
        <taxon>Spermatophyta</taxon>
        <taxon>Magnoliopsida</taxon>
        <taxon>eudicotyledons</taxon>
        <taxon>Gunneridae</taxon>
        <taxon>Pentapetalae</taxon>
        <taxon>rosids</taxon>
        <taxon>Vitales</taxon>
        <taxon>Vitaceae</taxon>
        <taxon>Viteae</taxon>
        <taxon>Vitis</taxon>
    </lineage>
</organism>
<gene>
    <name evidence="1" type="ordered locus">VIT_09s0002g04820</name>
</gene>
<dbReference type="InParanoid" id="D7U0M2"/>
<sequence length="77" mass="8855">MFNSCFGQWDCKHISESSFTCISEQACHFRTVNGPVRLVVFCISWSNRVPGWTFIAPLFAYQFRNSNLSCAFHIESP</sequence>
<name>D7U0M2_VITVI</name>
<keyword evidence="2" id="KW-1185">Reference proteome</keyword>
<evidence type="ECO:0000313" key="1">
    <source>
        <dbReference type="EMBL" id="CBI36168.3"/>
    </source>
</evidence>
<accession>D7U0M2</accession>
<protein>
    <submittedName>
        <fullName evidence="1">Uncharacterized protein</fullName>
    </submittedName>
</protein>
<proteinExistence type="predicted"/>
<dbReference type="EMBL" id="FN596494">
    <property type="protein sequence ID" value="CBI36168.3"/>
    <property type="molecule type" value="Genomic_DNA"/>
</dbReference>
<reference evidence="2" key="1">
    <citation type="journal article" date="2007" name="Nature">
        <title>The grapevine genome sequence suggests ancestral hexaploidization in major angiosperm phyla.</title>
        <authorList>
            <consortium name="The French-Italian Public Consortium for Grapevine Genome Characterization."/>
            <person name="Jaillon O."/>
            <person name="Aury J.-M."/>
            <person name="Noel B."/>
            <person name="Policriti A."/>
            <person name="Clepet C."/>
            <person name="Casagrande A."/>
            <person name="Choisne N."/>
            <person name="Aubourg S."/>
            <person name="Vitulo N."/>
            <person name="Jubin C."/>
            <person name="Vezzi A."/>
            <person name="Legeai F."/>
            <person name="Hugueney P."/>
            <person name="Dasilva C."/>
            <person name="Horner D."/>
            <person name="Mica E."/>
            <person name="Jublot D."/>
            <person name="Poulain J."/>
            <person name="Bruyere C."/>
            <person name="Billault A."/>
            <person name="Segurens B."/>
            <person name="Gouyvenoux M."/>
            <person name="Ugarte E."/>
            <person name="Cattonaro F."/>
            <person name="Anthouard V."/>
            <person name="Vico V."/>
            <person name="Del Fabbro C."/>
            <person name="Alaux M."/>
            <person name="Di Gaspero G."/>
            <person name="Dumas V."/>
            <person name="Felice N."/>
            <person name="Paillard S."/>
            <person name="Juman I."/>
            <person name="Moroldo M."/>
            <person name="Scalabrin S."/>
            <person name="Canaguier A."/>
            <person name="Le Clainche I."/>
            <person name="Malacrida G."/>
            <person name="Durand E."/>
            <person name="Pesole G."/>
            <person name="Laucou V."/>
            <person name="Chatelet P."/>
            <person name="Merdinoglu D."/>
            <person name="Delledonne M."/>
            <person name="Pezzotti M."/>
            <person name="Lecharny A."/>
            <person name="Scarpelli C."/>
            <person name="Artiguenave F."/>
            <person name="Pe M.E."/>
            <person name="Valle G."/>
            <person name="Morgante M."/>
            <person name="Caboche M."/>
            <person name="Adam-Blondon A.-F."/>
            <person name="Weissenbach J."/>
            <person name="Quetier F."/>
            <person name="Wincker P."/>
        </authorList>
    </citation>
    <scope>NUCLEOTIDE SEQUENCE [LARGE SCALE GENOMIC DNA]</scope>
    <source>
        <strain evidence="2">cv. Pinot noir / PN40024</strain>
    </source>
</reference>
<evidence type="ECO:0000313" key="2">
    <source>
        <dbReference type="Proteomes" id="UP000009183"/>
    </source>
</evidence>
<dbReference type="HOGENOM" id="CLU_2643098_0_0_1"/>